<accession>A0AAN9ANQ5</accession>
<dbReference type="FunFam" id="3.40.190.10:FF:000078">
    <property type="entry name" value="glutamate receptor ionotropic, NMDA 3B"/>
    <property type="match status" value="1"/>
</dbReference>
<evidence type="ECO:0000256" key="3">
    <source>
        <dbReference type="ARBA" id="ARBA00022475"/>
    </source>
</evidence>
<dbReference type="GO" id="GO:0015276">
    <property type="term" value="F:ligand-gated monoatomic ion channel activity"/>
    <property type="evidence" value="ECO:0007669"/>
    <property type="project" value="InterPro"/>
</dbReference>
<comment type="caution">
    <text evidence="14">The sequence shown here is derived from an EMBL/GenBank/DDBJ whole genome shotgun (WGS) entry which is preliminary data.</text>
</comment>
<evidence type="ECO:0000256" key="1">
    <source>
        <dbReference type="ARBA" id="ARBA00004651"/>
    </source>
</evidence>
<proteinExistence type="predicted"/>
<evidence type="ECO:0000256" key="7">
    <source>
        <dbReference type="ARBA" id="ARBA00023065"/>
    </source>
</evidence>
<dbReference type="PANTHER" id="PTHR42643:SF24">
    <property type="entry name" value="IONOTROPIC RECEPTOR 60A"/>
    <property type="match status" value="1"/>
</dbReference>
<keyword evidence="6" id="KW-0175">Coiled coil</keyword>
<evidence type="ECO:0000256" key="5">
    <source>
        <dbReference type="ARBA" id="ARBA00022989"/>
    </source>
</evidence>
<protein>
    <recommendedName>
        <fullName evidence="13">Ionotropic glutamate receptor L-glutamate and glycine-binding domain-containing protein</fullName>
    </recommendedName>
</protein>
<keyword evidence="4" id="KW-0812">Transmembrane</keyword>
<dbReference type="InterPro" id="IPR052192">
    <property type="entry name" value="Insect_Ionotropic_Sensory_Rcpt"/>
</dbReference>
<dbReference type="Pfam" id="PF10613">
    <property type="entry name" value="Lig_chan-Glu_bd"/>
    <property type="match status" value="1"/>
</dbReference>
<evidence type="ECO:0000256" key="9">
    <source>
        <dbReference type="ARBA" id="ARBA00023170"/>
    </source>
</evidence>
<evidence type="ECO:0000256" key="11">
    <source>
        <dbReference type="ARBA" id="ARBA00023286"/>
    </source>
</evidence>
<dbReference type="Proteomes" id="UP001374579">
    <property type="component" value="Unassembled WGS sequence"/>
</dbReference>
<dbReference type="AlphaFoldDB" id="A0AAN9ANQ5"/>
<name>A0AAN9ANQ5_9CAEN</name>
<feature type="domain" description="Ionotropic glutamate receptor L-glutamate and glycine-binding" evidence="13">
    <location>
        <begin position="117"/>
        <end position="177"/>
    </location>
</feature>
<evidence type="ECO:0000256" key="6">
    <source>
        <dbReference type="ARBA" id="ARBA00023054"/>
    </source>
</evidence>
<dbReference type="SMART" id="SM00918">
    <property type="entry name" value="Lig_chan-Glu_bd"/>
    <property type="match status" value="1"/>
</dbReference>
<dbReference type="GO" id="GO:0005886">
    <property type="term" value="C:plasma membrane"/>
    <property type="evidence" value="ECO:0007669"/>
    <property type="project" value="UniProtKB-SubCell"/>
</dbReference>
<evidence type="ECO:0000313" key="14">
    <source>
        <dbReference type="EMBL" id="KAK7090024.1"/>
    </source>
</evidence>
<dbReference type="Gene3D" id="3.40.190.10">
    <property type="entry name" value="Periplasmic binding protein-like II"/>
    <property type="match status" value="1"/>
</dbReference>
<gene>
    <name evidence="14" type="ORF">V1264_009883</name>
</gene>
<keyword evidence="15" id="KW-1185">Reference proteome</keyword>
<evidence type="ECO:0000256" key="2">
    <source>
        <dbReference type="ARBA" id="ARBA00022448"/>
    </source>
</evidence>
<evidence type="ECO:0000256" key="8">
    <source>
        <dbReference type="ARBA" id="ARBA00023136"/>
    </source>
</evidence>
<keyword evidence="5" id="KW-1133">Transmembrane helix</keyword>
<organism evidence="14 15">
    <name type="scientific">Littorina saxatilis</name>
    <dbReference type="NCBI Taxonomy" id="31220"/>
    <lineage>
        <taxon>Eukaryota</taxon>
        <taxon>Metazoa</taxon>
        <taxon>Spiralia</taxon>
        <taxon>Lophotrochozoa</taxon>
        <taxon>Mollusca</taxon>
        <taxon>Gastropoda</taxon>
        <taxon>Caenogastropoda</taxon>
        <taxon>Littorinimorpha</taxon>
        <taxon>Littorinoidea</taxon>
        <taxon>Littorinidae</taxon>
        <taxon>Littorina</taxon>
    </lineage>
</organism>
<evidence type="ECO:0000259" key="13">
    <source>
        <dbReference type="SMART" id="SM00918"/>
    </source>
</evidence>
<evidence type="ECO:0000256" key="12">
    <source>
        <dbReference type="ARBA" id="ARBA00023303"/>
    </source>
</evidence>
<dbReference type="EMBL" id="JBAMIC010000024">
    <property type="protein sequence ID" value="KAK7090024.1"/>
    <property type="molecule type" value="Genomic_DNA"/>
</dbReference>
<dbReference type="InterPro" id="IPR019594">
    <property type="entry name" value="Glu/Gly-bd"/>
</dbReference>
<comment type="subcellular location">
    <subcellularLocation>
        <location evidence="1">Cell membrane</location>
        <topology evidence="1">Multi-pass membrane protein</topology>
    </subcellularLocation>
</comment>
<keyword evidence="9" id="KW-0675">Receptor</keyword>
<reference evidence="14 15" key="1">
    <citation type="submission" date="2024-02" db="EMBL/GenBank/DDBJ databases">
        <title>Chromosome-scale genome assembly of the rough periwinkle Littorina saxatilis.</title>
        <authorList>
            <person name="De Jode A."/>
            <person name="Faria R."/>
            <person name="Formenti G."/>
            <person name="Sims Y."/>
            <person name="Smith T.P."/>
            <person name="Tracey A."/>
            <person name="Wood J.M.D."/>
            <person name="Zagrodzka Z.B."/>
            <person name="Johannesson K."/>
            <person name="Butlin R.K."/>
            <person name="Leder E.H."/>
        </authorList>
    </citation>
    <scope>NUCLEOTIDE SEQUENCE [LARGE SCALE GENOMIC DNA]</scope>
    <source>
        <strain evidence="14">Snail1</strain>
        <tissue evidence="14">Muscle</tissue>
    </source>
</reference>
<keyword evidence="3" id="KW-1003">Cell membrane</keyword>
<evidence type="ECO:0000256" key="4">
    <source>
        <dbReference type="ARBA" id="ARBA00022692"/>
    </source>
</evidence>
<keyword evidence="2" id="KW-0813">Transport</keyword>
<keyword evidence="7" id="KW-0406">Ion transport</keyword>
<sequence>MKISPIFFPLKLEELPDQTARTSSLVQEARWLLVVDGHVMDPVNMTSFLVNHVAFVVYHMEEHQATLQTLTWTSTGRHLAVVRQSSSSPLDASLLYPNVGKGFNGQTLRVAINTWTPFIMELYRDKGRTVYHGYSIDLLDILAQSLNFSYTLILPEDGEWGDYRDGKWTGILGQILRREVDFSVAPLTAVSVRFTVADWSVPFSFRYTGISVRSSSNNANLAVALLRPLSGQVWAWMDEWFEE</sequence>
<dbReference type="PANTHER" id="PTHR42643">
    <property type="entry name" value="IONOTROPIC RECEPTOR 20A-RELATED"/>
    <property type="match status" value="1"/>
</dbReference>
<dbReference type="GO" id="GO:0043226">
    <property type="term" value="C:organelle"/>
    <property type="evidence" value="ECO:0007669"/>
    <property type="project" value="UniProtKB-ARBA"/>
</dbReference>
<keyword evidence="11" id="KW-1071">Ligand-gated ion channel</keyword>
<keyword evidence="12" id="KW-0407">Ion channel</keyword>
<evidence type="ECO:0000313" key="15">
    <source>
        <dbReference type="Proteomes" id="UP001374579"/>
    </source>
</evidence>
<keyword evidence="10" id="KW-0325">Glycoprotein</keyword>
<keyword evidence="8" id="KW-0472">Membrane</keyword>
<evidence type="ECO:0000256" key="10">
    <source>
        <dbReference type="ARBA" id="ARBA00023180"/>
    </source>
</evidence>
<dbReference type="SUPFAM" id="SSF53850">
    <property type="entry name" value="Periplasmic binding protein-like II"/>
    <property type="match status" value="1"/>
</dbReference>